<reference evidence="3" key="1">
    <citation type="submission" date="2023-07" db="EMBL/GenBank/DDBJ databases">
        <title>Substrates and metabolic shifts associated with increased methane emissions in unrestored hypersaline salterns.</title>
        <authorList>
            <person name="Bueno De Mesquita C.P."/>
            <person name="Tringe S.G."/>
        </authorList>
    </citation>
    <scope>NUCLEOTIDE SEQUENCE [LARGE SCALE GENOMIC DNA]</scope>
    <source>
        <strain evidence="3">I4</strain>
    </source>
</reference>
<feature type="chain" id="PRO_5046079200" evidence="1">
    <location>
        <begin position="37"/>
        <end position="187"/>
    </location>
</feature>
<name>A0ABU3NDK4_9GAMM</name>
<proteinExistence type="predicted"/>
<dbReference type="EMBL" id="JAVXUR010000002">
    <property type="protein sequence ID" value="MDT8879254.1"/>
    <property type="molecule type" value="Genomic_DNA"/>
</dbReference>
<evidence type="ECO:0000313" key="2">
    <source>
        <dbReference type="EMBL" id="MDT8879254.1"/>
    </source>
</evidence>
<dbReference type="Gene3D" id="2.60.40.1880">
    <property type="entry name" value="Invasion associated locus B (IalB) protein"/>
    <property type="match status" value="1"/>
</dbReference>
<keyword evidence="3" id="KW-1185">Reference proteome</keyword>
<dbReference type="RefSeq" id="WP_315585991.1">
    <property type="nucleotide sequence ID" value="NZ_JAVXUR010000002.1"/>
</dbReference>
<organism evidence="2 3">
    <name type="scientific">Halomonas saccharevitans</name>
    <dbReference type="NCBI Taxonomy" id="416872"/>
    <lineage>
        <taxon>Bacteria</taxon>
        <taxon>Pseudomonadati</taxon>
        <taxon>Pseudomonadota</taxon>
        <taxon>Gammaproteobacteria</taxon>
        <taxon>Oceanospirillales</taxon>
        <taxon>Halomonadaceae</taxon>
        <taxon>Halomonas</taxon>
    </lineage>
</organism>
<comment type="caution">
    <text evidence="2">The sequence shown here is derived from an EMBL/GenBank/DDBJ whole genome shotgun (WGS) entry which is preliminary data.</text>
</comment>
<gene>
    <name evidence="2" type="ORF">RSO68_07210</name>
</gene>
<evidence type="ECO:0000313" key="3">
    <source>
        <dbReference type="Proteomes" id="UP001255917"/>
    </source>
</evidence>
<keyword evidence="1" id="KW-0732">Signal</keyword>
<accession>A0ABU3NDK4</accession>
<feature type="signal peptide" evidence="1">
    <location>
        <begin position="1"/>
        <end position="36"/>
    </location>
</feature>
<dbReference type="Pfam" id="PF06776">
    <property type="entry name" value="IalB"/>
    <property type="match status" value="1"/>
</dbReference>
<dbReference type="InterPro" id="IPR010642">
    <property type="entry name" value="Invasion_prot_B"/>
</dbReference>
<dbReference type="Proteomes" id="UP001255917">
    <property type="component" value="Unassembled WGS sequence"/>
</dbReference>
<sequence length="187" mass="19818">MAQKAEEETPMSNRLTRRLCTTLLLSLLAIAPTAFAQQATPGATGANVQTEQFRDWQVLCPAEGSQGPCTMSQLVTNPNSNDPLMRVILGYPPELEGRPAMTFLLPLGVRLAAGLQLSVGGGEPAQFPYQVCLQQGCRADLPVPPALLSDLRGGSNATLSLVGPRGNRMDLDISLMGFTDASARIAP</sequence>
<protein>
    <submittedName>
        <fullName evidence="2">Invasion associated locus B family protein</fullName>
    </submittedName>
</protein>
<dbReference type="InterPro" id="IPR038696">
    <property type="entry name" value="IalB_sf"/>
</dbReference>
<evidence type="ECO:0000256" key="1">
    <source>
        <dbReference type="SAM" id="SignalP"/>
    </source>
</evidence>